<protein>
    <recommendedName>
        <fullName evidence="3">Lipoprotein</fullName>
    </recommendedName>
</protein>
<organism evidence="1 2">
    <name type="scientific">Silvanigrella paludirubra</name>
    <dbReference type="NCBI Taxonomy" id="2499159"/>
    <lineage>
        <taxon>Bacteria</taxon>
        <taxon>Pseudomonadati</taxon>
        <taxon>Bdellovibrionota</taxon>
        <taxon>Oligoflexia</taxon>
        <taxon>Silvanigrellales</taxon>
        <taxon>Silvanigrellaceae</taxon>
        <taxon>Silvanigrella</taxon>
    </lineage>
</organism>
<dbReference type="Proteomes" id="UP000437748">
    <property type="component" value="Unassembled WGS sequence"/>
</dbReference>
<reference evidence="1 2" key="1">
    <citation type="submission" date="2019-10" db="EMBL/GenBank/DDBJ databases">
        <title>New species of Slilvanegrellaceae.</title>
        <authorList>
            <person name="Pitt A."/>
            <person name="Hahn M.W."/>
        </authorList>
    </citation>
    <scope>NUCLEOTIDE SEQUENCE [LARGE SCALE GENOMIC DNA]</scope>
    <source>
        <strain evidence="1 2">SP-Ram-0.45-NSY-1</strain>
    </source>
</reference>
<dbReference type="OrthoDB" id="9777975at2"/>
<evidence type="ECO:0008006" key="3">
    <source>
        <dbReference type="Google" id="ProtNLM"/>
    </source>
</evidence>
<dbReference type="EMBL" id="WFLM01000001">
    <property type="protein sequence ID" value="KAB8040474.1"/>
    <property type="molecule type" value="Genomic_DNA"/>
</dbReference>
<dbReference type="RefSeq" id="WP_153417989.1">
    <property type="nucleotide sequence ID" value="NZ_WFLM01000001.1"/>
</dbReference>
<dbReference type="AlphaFoldDB" id="A0A6N6VWN4"/>
<dbReference type="PROSITE" id="PS51257">
    <property type="entry name" value="PROKAR_LIPOPROTEIN"/>
    <property type="match status" value="1"/>
</dbReference>
<name>A0A6N6VWN4_9BACT</name>
<evidence type="ECO:0000313" key="2">
    <source>
        <dbReference type="Proteomes" id="UP000437748"/>
    </source>
</evidence>
<accession>A0A6N6VWN4</accession>
<gene>
    <name evidence="1" type="ORF">GCL60_00740</name>
</gene>
<evidence type="ECO:0000313" key="1">
    <source>
        <dbReference type="EMBL" id="KAB8040474.1"/>
    </source>
</evidence>
<proteinExistence type="predicted"/>
<comment type="caution">
    <text evidence="1">The sequence shown here is derived from an EMBL/GenBank/DDBJ whole genome shotgun (WGS) entry which is preliminary data.</text>
</comment>
<sequence length="1018" mass="111239">MIKRRIVYSASSLLSVLSIVGCNFKGNTDMQTDSKINCAKWDAFANQVGIQTCDQAVLATNKSGIVEYLKQAPTHFNPSGDKYNDVTNLVEKYVKEMAPKTQASEIVSVKKLADVLKESGFKEHTSDKNIVNSIPYFERDVTDETGKVTTPGSYKDLSGYKTLSGLNDNSEFEIYSTKEGFVDKTESAKGTAYVLTYKLNGSDQKYSAIVTVPNNVPVGEKLPLIMYAHGGDAGLSFRNMATILQNNLSKGIVAAPSFPGEPICSITTIGGSAKNNFVRSCGDASYQVINPAVNPEGEKSPLDNDVNAFLGLHNAIFRIYLKDNKSIDKIKTGQIDPDFTRDLKKLDFYLPYSDTLDMNSIVNNLAGPKTIGVSDSRGGSTLLAAVGRSGVLLKSVFSSGLDKLDMDNLIFPPLFSSAALFYSPSSLLVGSFRIITQNLISGNIYDTSSLNALPMIPDLKKNKYFTNYINTPVGQDKDQLNNLVGWVASSDITYLAPYTSVAMQNWSVSLPFIGKLFSIKMGMIDDEIKTIFNKEFGKFYQKASIDKLPDGKDNSIKYLFNYLDKISTNDISNNSSNKSLINYIFEASNKSVDPNSAKCNIMANLKVGAKTDCSIANILDKGEEGFNLAKLDSFNSILENMTDDQKGLKVLFSSAEDKSAAILNLMTTLKETDSKLLINYLIVLSLSALNKQDSSIQLTPSALLAEIGSAIKLITDNQALIAEQKPILEKSLKAIQENILSYRKTAPGSIIFMHSTQDSVVPYTQSVIAKTAMDSVFDAVYGEQKLAKNPLTSSQVPALGSQLFAFQPDNSFYAVNLGDKTLDGSICEEKSYDGSFAANYNTTVKKCFGNHPLSSFGDGLLSHGDSAVRTSRLISVSLLGSNFANAKVTISNALLYGNQTFNPENKKPVPASQSNIKAQFTSFNYFYKLVNKVDNFYSTELPCKPENKVTGICYLMNADSNTNIPLFNRTLLQDAAFQKDAIVNGKYDETAQRNTLTPTDIFTLWMDSSAKESSKASN</sequence>
<keyword evidence="2" id="KW-1185">Reference proteome</keyword>